<feature type="domain" description="Urease accessory protein UreH-like transmembrane" evidence="2">
    <location>
        <begin position="139"/>
        <end position="350"/>
    </location>
</feature>
<evidence type="ECO:0000313" key="3">
    <source>
        <dbReference type="EMBL" id="KUK60516.1"/>
    </source>
</evidence>
<feature type="transmembrane region" description="Helical" evidence="1">
    <location>
        <begin position="339"/>
        <end position="357"/>
    </location>
</feature>
<name>A0A101GLI2_9EURY</name>
<keyword evidence="1" id="KW-0472">Membrane</keyword>
<keyword evidence="1" id="KW-0812">Transmembrane</keyword>
<feature type="transmembrane region" description="Helical" evidence="1">
    <location>
        <begin position="137"/>
        <end position="165"/>
    </location>
</feature>
<proteinExistence type="predicted"/>
<dbReference type="PATRIC" id="fig|2198.4.peg.12"/>
<reference evidence="4" key="1">
    <citation type="journal article" date="2015" name="MBio">
        <title>Genome-Resolved Metagenomic Analysis Reveals Roles for Candidate Phyla and Other Microbial Community Members in Biogeochemical Transformations in Oil Reservoirs.</title>
        <authorList>
            <person name="Hu P."/>
            <person name="Tom L."/>
            <person name="Singh A."/>
            <person name="Thomas B.C."/>
            <person name="Baker B.J."/>
            <person name="Piceno Y.M."/>
            <person name="Andersen G.L."/>
            <person name="Banfield J.F."/>
        </authorList>
    </citation>
    <scope>NUCLEOTIDE SEQUENCE [LARGE SCALE GENOMIC DNA]</scope>
</reference>
<dbReference type="Proteomes" id="UP000054323">
    <property type="component" value="Unassembled WGS sequence"/>
</dbReference>
<feature type="transmembrane region" description="Helical" evidence="1">
    <location>
        <begin position="216"/>
        <end position="235"/>
    </location>
</feature>
<dbReference type="PANTHER" id="PTHR31272">
    <property type="entry name" value="CYTOCHROME C-TYPE BIOGENESIS PROTEIN HI_1454-RELATED"/>
    <property type="match status" value="1"/>
</dbReference>
<dbReference type="InterPro" id="IPR039447">
    <property type="entry name" value="UreH-like_TM_dom"/>
</dbReference>
<feature type="transmembrane region" description="Helical" evidence="1">
    <location>
        <begin position="256"/>
        <end position="288"/>
    </location>
</feature>
<dbReference type="PANTHER" id="PTHR31272:SF4">
    <property type="entry name" value="CYTOCHROME C-TYPE BIOGENESIS PROTEIN HI_1454-RELATED"/>
    <property type="match status" value="1"/>
</dbReference>
<feature type="transmembrane region" description="Helical" evidence="1">
    <location>
        <begin position="186"/>
        <end position="210"/>
    </location>
</feature>
<organism evidence="3 4">
    <name type="scientific">Methanoculleus marisnigri</name>
    <dbReference type="NCBI Taxonomy" id="2198"/>
    <lineage>
        <taxon>Archaea</taxon>
        <taxon>Methanobacteriati</taxon>
        <taxon>Methanobacteriota</taxon>
        <taxon>Stenosarchaea group</taxon>
        <taxon>Methanomicrobia</taxon>
        <taxon>Methanomicrobiales</taxon>
        <taxon>Methanomicrobiaceae</taxon>
        <taxon>Methanoculleus</taxon>
    </lineage>
</organism>
<keyword evidence="1" id="KW-1133">Transmembrane helix</keyword>
<evidence type="ECO:0000313" key="4">
    <source>
        <dbReference type="Proteomes" id="UP000054323"/>
    </source>
</evidence>
<dbReference type="EMBL" id="LGGD01000228">
    <property type="protein sequence ID" value="KUK60516.1"/>
    <property type="molecule type" value="Genomic_DNA"/>
</dbReference>
<protein>
    <submittedName>
        <fullName evidence="3">Cytochrome c biogenesis protein</fullName>
    </submittedName>
</protein>
<dbReference type="NCBIfam" id="NF040495">
    <property type="entry name" value="tranport_ArsG"/>
    <property type="match status" value="1"/>
</dbReference>
<evidence type="ECO:0000259" key="2">
    <source>
        <dbReference type="Pfam" id="PF13386"/>
    </source>
</evidence>
<evidence type="ECO:0000256" key="1">
    <source>
        <dbReference type="SAM" id="Phobius"/>
    </source>
</evidence>
<sequence>MRRTHVSNSGPGRTQGQFPCSAPARQILPLAVLAVLLACAALFAGCTTEPGGADAVTISPLNGTVTKVEVIHFTAPNQCYSCVVLGDYAEETVKTHFPGERIYAVPQDADRDASRRGLLAMSLMGFMETMGTSSVPLVAAFFIGLMMALSPCPLATNIAAIGYLSRRIGSPGQTLLAGALYSAGRMVVYVGIAAAIVTLGLSVQGISLFLQTWGEVLVGPLLIAIGVVMLDLVPLPSWTGGSRKFAAFKERVADRGLAGSFILGVLFALTFCPFSAVLFFAMLVPLALRTSDPLGVPAVFAVATALPVIAFSLIMVTGVAKVGSAMKAAERLEYWMRRIVGVLFIGIGAYLLMAMLFG</sequence>
<accession>A0A101GLI2</accession>
<feature type="transmembrane region" description="Helical" evidence="1">
    <location>
        <begin position="294"/>
        <end position="319"/>
    </location>
</feature>
<comment type="caution">
    <text evidence="3">The sequence shown here is derived from an EMBL/GenBank/DDBJ whole genome shotgun (WGS) entry which is preliminary data.</text>
</comment>
<gene>
    <name evidence="3" type="ORF">XD82_1593</name>
</gene>
<dbReference type="InterPro" id="IPR051790">
    <property type="entry name" value="Cytochrome_c-biogenesis_DsbD"/>
</dbReference>
<dbReference type="Pfam" id="PF13386">
    <property type="entry name" value="DsbD_2"/>
    <property type="match status" value="1"/>
</dbReference>
<dbReference type="AlphaFoldDB" id="A0A101GLI2"/>